<protein>
    <recommendedName>
        <fullName evidence="2">endopeptidase La</fullName>
        <ecNumber evidence="2">3.4.21.53</ecNumber>
    </recommendedName>
</protein>
<dbReference type="GO" id="GO:0008233">
    <property type="term" value="F:peptidase activity"/>
    <property type="evidence" value="ECO:0007669"/>
    <property type="project" value="UniProtKB-KW"/>
</dbReference>
<comment type="similarity">
    <text evidence="2">Belongs to the peptidase S16 family.</text>
</comment>
<keyword evidence="2" id="KW-0720">Serine protease</keyword>
<accession>A0ABQ6E247</accession>
<evidence type="ECO:0000313" key="5">
    <source>
        <dbReference type="Proteomes" id="UP001157353"/>
    </source>
</evidence>
<keyword evidence="1 2" id="KW-0645">Protease</keyword>
<feature type="active site" evidence="2">
    <location>
        <position position="415"/>
    </location>
</feature>
<dbReference type="InterPro" id="IPR020568">
    <property type="entry name" value="Ribosomal_Su5_D2-typ_SF"/>
</dbReference>
<comment type="catalytic activity">
    <reaction evidence="2">
        <text>Hydrolysis of proteins in presence of ATP.</text>
        <dbReference type="EC" id="3.4.21.53"/>
    </reaction>
</comment>
<keyword evidence="5" id="KW-1185">Reference proteome</keyword>
<dbReference type="InterPro" id="IPR041699">
    <property type="entry name" value="AAA_32"/>
</dbReference>
<reference evidence="5" key="1">
    <citation type="journal article" date="2019" name="Int. J. Syst. Evol. Microbiol.">
        <title>The Global Catalogue of Microorganisms (GCM) 10K type strain sequencing project: providing services to taxonomists for standard genome sequencing and annotation.</title>
        <authorList>
            <consortium name="The Broad Institute Genomics Platform"/>
            <consortium name="The Broad Institute Genome Sequencing Center for Infectious Disease"/>
            <person name="Wu L."/>
            <person name="Ma J."/>
        </authorList>
    </citation>
    <scope>NUCLEOTIDE SEQUENCE [LARGE SCALE GENOMIC DNA]</scope>
    <source>
        <strain evidence="5">NBRC 103166</strain>
    </source>
</reference>
<evidence type="ECO:0000256" key="1">
    <source>
        <dbReference type="ARBA" id="ARBA00022670"/>
    </source>
</evidence>
<dbReference type="Pfam" id="PF13654">
    <property type="entry name" value="AAA_32"/>
    <property type="match status" value="1"/>
</dbReference>
<organism evidence="4 5">
    <name type="scientific">Psychromonas marina</name>
    <dbReference type="NCBI Taxonomy" id="88364"/>
    <lineage>
        <taxon>Bacteria</taxon>
        <taxon>Pseudomonadati</taxon>
        <taxon>Pseudomonadota</taxon>
        <taxon>Gammaproteobacteria</taxon>
        <taxon>Alteromonadales</taxon>
        <taxon>Psychromonadaceae</taxon>
        <taxon>Psychromonas</taxon>
    </lineage>
</organism>
<feature type="active site" evidence="2">
    <location>
        <position position="458"/>
    </location>
</feature>
<dbReference type="Gene3D" id="3.30.230.10">
    <property type="match status" value="1"/>
</dbReference>
<comment type="caution">
    <text evidence="4">The sequence shown here is derived from an EMBL/GenBank/DDBJ whole genome shotgun (WGS) entry which is preliminary data.</text>
</comment>
<dbReference type="InterPro" id="IPR027065">
    <property type="entry name" value="Lon_Prtase"/>
</dbReference>
<evidence type="ECO:0000259" key="3">
    <source>
        <dbReference type="PROSITE" id="PS51786"/>
    </source>
</evidence>
<evidence type="ECO:0000313" key="4">
    <source>
        <dbReference type="EMBL" id="GLS91507.1"/>
    </source>
</evidence>
<dbReference type="PRINTS" id="PR00830">
    <property type="entry name" value="ENDOLAPTASE"/>
</dbReference>
<proteinExistence type="inferred from homology"/>
<dbReference type="InterPro" id="IPR014721">
    <property type="entry name" value="Ribsml_uS5_D2-typ_fold_subgr"/>
</dbReference>
<dbReference type="PANTHER" id="PTHR10046">
    <property type="entry name" value="ATP DEPENDENT LON PROTEASE FAMILY MEMBER"/>
    <property type="match status" value="1"/>
</dbReference>
<dbReference type="Proteomes" id="UP001157353">
    <property type="component" value="Unassembled WGS sequence"/>
</dbReference>
<dbReference type="GO" id="GO:0006508">
    <property type="term" value="P:proteolysis"/>
    <property type="evidence" value="ECO:0007669"/>
    <property type="project" value="UniProtKB-KW"/>
</dbReference>
<dbReference type="PROSITE" id="PS51786">
    <property type="entry name" value="LON_PROTEOLYTIC"/>
    <property type="match status" value="1"/>
</dbReference>
<evidence type="ECO:0000256" key="2">
    <source>
        <dbReference type="PROSITE-ProRule" id="PRU01122"/>
    </source>
</evidence>
<gene>
    <name evidence="4" type="ORF">GCM10007916_25760</name>
</gene>
<name>A0ABQ6E247_9GAMM</name>
<dbReference type="InterPro" id="IPR027417">
    <property type="entry name" value="P-loop_NTPase"/>
</dbReference>
<keyword evidence="2" id="KW-0378">Hydrolase</keyword>
<feature type="domain" description="Lon proteolytic" evidence="3">
    <location>
        <begin position="323"/>
        <end position="520"/>
    </location>
</feature>
<dbReference type="EMBL" id="BSPQ01000013">
    <property type="protein sequence ID" value="GLS91507.1"/>
    <property type="molecule type" value="Genomic_DNA"/>
</dbReference>
<dbReference type="Gene3D" id="3.40.50.300">
    <property type="entry name" value="P-loop containing nucleotide triphosphate hydrolases"/>
    <property type="match status" value="1"/>
</dbReference>
<dbReference type="Pfam" id="PF05362">
    <property type="entry name" value="Lon_C"/>
    <property type="match status" value="1"/>
</dbReference>
<dbReference type="InterPro" id="IPR008269">
    <property type="entry name" value="Lon_proteolytic"/>
</dbReference>
<dbReference type="EC" id="3.4.21.53" evidence="2"/>
<dbReference type="SUPFAM" id="SSF54211">
    <property type="entry name" value="Ribosomal protein S5 domain 2-like"/>
    <property type="match status" value="1"/>
</dbReference>
<dbReference type="RefSeq" id="WP_284204618.1">
    <property type="nucleotide sequence ID" value="NZ_BSPQ01000013.1"/>
</dbReference>
<sequence>MENNNSVLTPQKLACLSSAQCSTDFLEQLNKAPINPPNWRTLFPIASEIVDNFLKLPQPLLFLNAQYWHAATTVVERCNTQNLPLLALQSYDQEKLFGRINIIGQDKVTAQVGEIVNLQGGLLVLHISPLLVNPSLWFLLKAFLLNQKVPTSAAVNGEKLRGVLPNLNDNIIDTKIILVANRYQLDELTQIDPDFSQISSLFAEISGDIKNNDENVHALYHYCQQLIVDKNLTTLTVEAFDALFTYLTRLSDHQKNIRFSPQVIESTLRYAQLIQSQQTIQTDNIDAVHILQALALQKRAQSNAQDFSDQALVEKQLRIQLEGESVGQINGMSVVELMGYPTEFGEIFRISASDMVGDGEIIDVERKVELAGNIHAKSTIIVQGYLNHFFTHIANFPLSCNVVFEQSYQESDGDSASLAILLAAASCYSQTPIKQNLFVTGALDQQGHVLAIGGINQKIEAITRLFTLGLLNEPVTVLMPQANQINLLLSKQTLQLIDDKKINIYPIQHSLEAFPFAMSQTFESVIKLINKRINFLHKEEEDEPISFFTKCVNLLR</sequence>